<protein>
    <submittedName>
        <fullName evidence="1">Protein OCTOPUS-like protein</fullName>
    </submittedName>
</protein>
<dbReference type="Proteomes" id="UP000827976">
    <property type="component" value="Chromosome 19"/>
</dbReference>
<evidence type="ECO:0000313" key="2">
    <source>
        <dbReference type="Proteomes" id="UP000827976"/>
    </source>
</evidence>
<name>A0ACB7TWT1_DIOAL</name>
<keyword evidence="2" id="KW-1185">Reference proteome</keyword>
<proteinExistence type="predicted"/>
<gene>
    <name evidence="1" type="ORF">IHE45_19G021500</name>
</gene>
<dbReference type="EMBL" id="CM037029">
    <property type="protein sequence ID" value="KAH7652499.1"/>
    <property type="molecule type" value="Genomic_DNA"/>
</dbReference>
<accession>A0ACB7TWT1</accession>
<comment type="caution">
    <text evidence="1">The sequence shown here is derived from an EMBL/GenBank/DDBJ whole genome shotgun (WGS) entry which is preliminary data.</text>
</comment>
<organism evidence="1 2">
    <name type="scientific">Dioscorea alata</name>
    <name type="common">Purple yam</name>
    <dbReference type="NCBI Taxonomy" id="55571"/>
    <lineage>
        <taxon>Eukaryota</taxon>
        <taxon>Viridiplantae</taxon>
        <taxon>Streptophyta</taxon>
        <taxon>Embryophyta</taxon>
        <taxon>Tracheophyta</taxon>
        <taxon>Spermatophyta</taxon>
        <taxon>Magnoliopsida</taxon>
        <taxon>Liliopsida</taxon>
        <taxon>Dioscoreales</taxon>
        <taxon>Dioscoreaceae</taxon>
        <taxon>Dioscorea</taxon>
    </lineage>
</organism>
<sequence length="229" mass="25586">MKCKRHPYEAGSGVCASCLRERLLDVLAAQTARPDPILFPSSLSPPRRSDDSAAPRRHLLFFSTPQVGPSRSRLKRSFLSSLLFSHPQSEEPDSNPPIAKRSGAIYWISTLIPRRRRTLKTTTTKPVEASIRVCEGDTVSENGYSTETSGVSREAMPTPMRIRNQNRHSRGLSMCLSPLFREASSGRRFQAEATAAVEVGLSDELRRETGREDLGLKQRSRLARFGTFR</sequence>
<reference evidence="2" key="1">
    <citation type="journal article" date="2022" name="Nat. Commun.">
        <title>Chromosome evolution and the genetic basis of agronomically important traits in greater yam.</title>
        <authorList>
            <person name="Bredeson J.V."/>
            <person name="Lyons J.B."/>
            <person name="Oniyinde I.O."/>
            <person name="Okereke N.R."/>
            <person name="Kolade O."/>
            <person name="Nnabue I."/>
            <person name="Nwadili C.O."/>
            <person name="Hribova E."/>
            <person name="Parker M."/>
            <person name="Nwogha J."/>
            <person name="Shu S."/>
            <person name="Carlson J."/>
            <person name="Kariba R."/>
            <person name="Muthemba S."/>
            <person name="Knop K."/>
            <person name="Barton G.J."/>
            <person name="Sherwood A.V."/>
            <person name="Lopez-Montes A."/>
            <person name="Asiedu R."/>
            <person name="Jamnadass R."/>
            <person name="Muchugi A."/>
            <person name="Goodstein D."/>
            <person name="Egesi C.N."/>
            <person name="Featherston J."/>
            <person name="Asfaw A."/>
            <person name="Simpson G.G."/>
            <person name="Dolezel J."/>
            <person name="Hendre P.S."/>
            <person name="Van Deynze A."/>
            <person name="Kumar P.L."/>
            <person name="Obidiegwu J.E."/>
            <person name="Bhattacharjee R."/>
            <person name="Rokhsar D.S."/>
        </authorList>
    </citation>
    <scope>NUCLEOTIDE SEQUENCE [LARGE SCALE GENOMIC DNA]</scope>
    <source>
        <strain evidence="2">cv. TDa95/00328</strain>
    </source>
</reference>
<evidence type="ECO:0000313" key="1">
    <source>
        <dbReference type="EMBL" id="KAH7652499.1"/>
    </source>
</evidence>